<protein>
    <submittedName>
        <fullName evidence="8">MMPL family transporter</fullName>
    </submittedName>
</protein>
<keyword evidence="3 6" id="KW-0812">Transmembrane</keyword>
<dbReference type="SUPFAM" id="SSF82866">
    <property type="entry name" value="Multidrug efflux transporter AcrB transmembrane domain"/>
    <property type="match status" value="1"/>
</dbReference>
<evidence type="ECO:0000259" key="7">
    <source>
        <dbReference type="Pfam" id="PF03176"/>
    </source>
</evidence>
<evidence type="ECO:0000256" key="1">
    <source>
        <dbReference type="ARBA" id="ARBA00004651"/>
    </source>
</evidence>
<dbReference type="InterPro" id="IPR050545">
    <property type="entry name" value="Mycobact_MmpL"/>
</dbReference>
<keyword evidence="4 6" id="KW-1133">Transmembrane helix</keyword>
<sequence>MNQVKITKNQNRLESMLEAFFFNYRPLHLIIFAALTVFFIIQASEIKPSASFEKMIPKDHQYIANYLDHKEDLKGLGNAIRISVENTDGDIFNKEFQHTLSQIHDEVFYIPGVDRAALKSIWASGVRWMEVTEEGFSGGPVVGSDYDGSTRSLQQLRKNVEKSGQIGALVANNLKSAVIYAPLLEKDPETGLAIDYQIFSERLETLIRDKYESDTIKVHITGFAKVVGDLIDGLAQIAIFFAVALLITFVLLYFYSSCLRSAIIPLVCSVIAVIWQLGLLKTLGFDLDPYSMLVPFLVFAIAVSHGVQIINAIAHESANGANKNKAARLAFRALYLPGLIALISDGVGFATLMVIEI</sequence>
<dbReference type="PANTHER" id="PTHR33406:SF10">
    <property type="entry name" value="SSD DOMAIN-CONTAINING PROTEIN"/>
    <property type="match status" value="1"/>
</dbReference>
<accession>A0ABY9TPF2</accession>
<keyword evidence="9" id="KW-1185">Reference proteome</keyword>
<evidence type="ECO:0000256" key="6">
    <source>
        <dbReference type="SAM" id="Phobius"/>
    </source>
</evidence>
<evidence type="ECO:0000256" key="4">
    <source>
        <dbReference type="ARBA" id="ARBA00022989"/>
    </source>
</evidence>
<dbReference type="EMBL" id="CP134145">
    <property type="protein sequence ID" value="WNC70434.1"/>
    <property type="molecule type" value="Genomic_DNA"/>
</dbReference>
<evidence type="ECO:0000313" key="9">
    <source>
        <dbReference type="Proteomes" id="UP001258994"/>
    </source>
</evidence>
<feature type="transmembrane region" description="Helical" evidence="6">
    <location>
        <begin position="233"/>
        <end position="255"/>
    </location>
</feature>
<feature type="domain" description="Membrane transport protein MMPL" evidence="7">
    <location>
        <begin position="203"/>
        <end position="333"/>
    </location>
</feature>
<evidence type="ECO:0000256" key="5">
    <source>
        <dbReference type="ARBA" id="ARBA00023136"/>
    </source>
</evidence>
<dbReference type="Proteomes" id="UP001258994">
    <property type="component" value="Chromosome"/>
</dbReference>
<feature type="transmembrane region" description="Helical" evidence="6">
    <location>
        <begin position="21"/>
        <end position="41"/>
    </location>
</feature>
<dbReference type="Gene3D" id="1.20.1640.10">
    <property type="entry name" value="Multidrug efflux transporter AcrB transmembrane domain"/>
    <property type="match status" value="1"/>
</dbReference>
<evidence type="ECO:0000256" key="3">
    <source>
        <dbReference type="ARBA" id="ARBA00022692"/>
    </source>
</evidence>
<name>A0ABY9TPF2_9GAMM</name>
<dbReference type="Pfam" id="PF03176">
    <property type="entry name" value="MMPL"/>
    <property type="match status" value="1"/>
</dbReference>
<dbReference type="InterPro" id="IPR004869">
    <property type="entry name" value="MMPL_dom"/>
</dbReference>
<feature type="transmembrane region" description="Helical" evidence="6">
    <location>
        <begin position="262"/>
        <end position="280"/>
    </location>
</feature>
<keyword evidence="5 6" id="KW-0472">Membrane</keyword>
<comment type="subcellular location">
    <subcellularLocation>
        <location evidence="1">Cell membrane</location>
        <topology evidence="1">Multi-pass membrane protein</topology>
    </subcellularLocation>
</comment>
<keyword evidence="2" id="KW-1003">Cell membrane</keyword>
<proteinExistence type="predicted"/>
<feature type="transmembrane region" description="Helical" evidence="6">
    <location>
        <begin position="292"/>
        <end position="314"/>
    </location>
</feature>
<gene>
    <name evidence="8" type="ORF">RGQ13_09760</name>
</gene>
<organism evidence="8 9">
    <name type="scientific">Thalassotalea psychrophila</name>
    <dbReference type="NCBI Taxonomy" id="3065647"/>
    <lineage>
        <taxon>Bacteria</taxon>
        <taxon>Pseudomonadati</taxon>
        <taxon>Pseudomonadota</taxon>
        <taxon>Gammaproteobacteria</taxon>
        <taxon>Alteromonadales</taxon>
        <taxon>Colwelliaceae</taxon>
        <taxon>Thalassotalea</taxon>
    </lineage>
</organism>
<evidence type="ECO:0000256" key="2">
    <source>
        <dbReference type="ARBA" id="ARBA00022475"/>
    </source>
</evidence>
<evidence type="ECO:0000313" key="8">
    <source>
        <dbReference type="EMBL" id="WNC70434.1"/>
    </source>
</evidence>
<reference evidence="9" key="1">
    <citation type="submission" date="2023-09" db="EMBL/GenBank/DDBJ databases">
        <authorList>
            <person name="Li S."/>
            <person name="Li X."/>
            <person name="Zhang C."/>
            <person name="Zhao Z."/>
        </authorList>
    </citation>
    <scope>NUCLEOTIDE SEQUENCE [LARGE SCALE GENOMIC DNA]</scope>
    <source>
        <strain evidence="9">SQ149</strain>
    </source>
</reference>
<dbReference type="PANTHER" id="PTHR33406">
    <property type="entry name" value="MEMBRANE PROTEIN MJ1562-RELATED"/>
    <property type="match status" value="1"/>
</dbReference>
<feature type="transmembrane region" description="Helical" evidence="6">
    <location>
        <begin position="334"/>
        <end position="355"/>
    </location>
</feature>